<feature type="transmembrane region" description="Helical" evidence="1">
    <location>
        <begin position="6"/>
        <end position="29"/>
    </location>
</feature>
<keyword evidence="1" id="KW-1133">Transmembrane helix</keyword>
<dbReference type="Proteomes" id="UP000217083">
    <property type="component" value="Unassembled WGS sequence"/>
</dbReference>
<keyword evidence="1" id="KW-0472">Membrane</keyword>
<dbReference type="EMBL" id="NPIA01000001">
    <property type="protein sequence ID" value="OZM58263.1"/>
    <property type="molecule type" value="Genomic_DNA"/>
</dbReference>
<comment type="caution">
    <text evidence="2">The sequence shown here is derived from an EMBL/GenBank/DDBJ whole genome shotgun (WGS) entry which is preliminary data.</text>
</comment>
<evidence type="ECO:0000256" key="1">
    <source>
        <dbReference type="SAM" id="Phobius"/>
    </source>
</evidence>
<name>A0A263BWZ5_9BACI</name>
<evidence type="ECO:0000313" key="2">
    <source>
        <dbReference type="EMBL" id="OZM58263.1"/>
    </source>
</evidence>
<reference evidence="3" key="1">
    <citation type="submission" date="2017-08" db="EMBL/GenBank/DDBJ databases">
        <authorList>
            <person name="Huang Z."/>
        </authorList>
    </citation>
    <scope>NUCLEOTIDE SEQUENCE [LARGE SCALE GENOMIC DNA]</scope>
    <source>
        <strain evidence="3">SA5d-4</strain>
    </source>
</reference>
<evidence type="ECO:0000313" key="3">
    <source>
        <dbReference type="Proteomes" id="UP000217083"/>
    </source>
</evidence>
<sequence>MISYFIEFTFLALLIIGLTAFLGPITNGIGEKLFSRRKDVNYFVKQSAKTQTGWRPVGGRKK</sequence>
<dbReference type="RefSeq" id="WP_094920860.1">
    <property type="nucleotide sequence ID" value="NZ_NPIA01000001.1"/>
</dbReference>
<reference evidence="2 3" key="2">
    <citation type="submission" date="2017-09" db="EMBL/GenBank/DDBJ databases">
        <title>Bacillus patelloidae sp. nov., isolated from the intestinal tract of a marine limpet.</title>
        <authorList>
            <person name="Liu R."/>
            <person name="Dong C."/>
            <person name="Shao Z."/>
        </authorList>
    </citation>
    <scope>NUCLEOTIDE SEQUENCE [LARGE SCALE GENOMIC DNA]</scope>
    <source>
        <strain evidence="2 3">SA5d-4</strain>
    </source>
</reference>
<accession>A0A263BWZ5</accession>
<gene>
    <name evidence="2" type="ORF">CIB95_01440</name>
</gene>
<protein>
    <submittedName>
        <fullName evidence="2">Uncharacterized protein</fullName>
    </submittedName>
</protein>
<proteinExistence type="predicted"/>
<keyword evidence="1" id="KW-0812">Transmembrane</keyword>
<organism evidence="2 3">
    <name type="scientific">Lottiidibacillus patelloidae</name>
    <dbReference type="NCBI Taxonomy" id="2670334"/>
    <lineage>
        <taxon>Bacteria</taxon>
        <taxon>Bacillati</taxon>
        <taxon>Bacillota</taxon>
        <taxon>Bacilli</taxon>
        <taxon>Bacillales</taxon>
        <taxon>Bacillaceae</taxon>
        <taxon>Lottiidibacillus</taxon>
    </lineage>
</organism>
<keyword evidence="3" id="KW-1185">Reference proteome</keyword>
<dbReference type="AlphaFoldDB" id="A0A263BWZ5"/>